<evidence type="ECO:0000256" key="6">
    <source>
        <dbReference type="ARBA" id="ARBA00023211"/>
    </source>
</evidence>
<evidence type="ECO:0000313" key="9">
    <source>
        <dbReference type="Proteomes" id="UP000198462"/>
    </source>
</evidence>
<dbReference type="PANTHER" id="PTHR12318:SF0">
    <property type="entry name" value="ACYL-COENZYME A DIPHOSPHATASE NUDT19"/>
    <property type="match status" value="1"/>
</dbReference>
<comment type="caution">
    <text evidence="8">The sequence shown here is derived from an EMBL/GenBank/DDBJ whole genome shotgun (WGS) entry which is preliminary data.</text>
</comment>
<gene>
    <name evidence="8" type="ORF">B5C34_12765</name>
</gene>
<dbReference type="CDD" id="cd18870">
    <property type="entry name" value="NUDIX_AcylCoAdiphos_Nudt19"/>
    <property type="match status" value="1"/>
</dbReference>
<evidence type="ECO:0000256" key="5">
    <source>
        <dbReference type="ARBA" id="ARBA00022842"/>
    </source>
</evidence>
<dbReference type="InterPro" id="IPR039121">
    <property type="entry name" value="NUDT19"/>
</dbReference>
<dbReference type="Gene3D" id="3.90.79.10">
    <property type="entry name" value="Nucleoside Triphosphate Pyrophosphohydrolase"/>
    <property type="match status" value="1"/>
</dbReference>
<keyword evidence="5" id="KW-0460">Magnesium</keyword>
<protein>
    <recommendedName>
        <fullName evidence="7">Nudix hydrolase domain-containing protein</fullName>
    </recommendedName>
</protein>
<dbReference type="RefSeq" id="WP_088712943.1">
    <property type="nucleotide sequence ID" value="NZ_NFZT01000001.1"/>
</dbReference>
<evidence type="ECO:0000256" key="3">
    <source>
        <dbReference type="ARBA" id="ARBA00022723"/>
    </source>
</evidence>
<dbReference type="PANTHER" id="PTHR12318">
    <property type="entry name" value="TESTOSTERONE-REGULATED PROTEIN RP2"/>
    <property type="match status" value="1"/>
</dbReference>
<dbReference type="InterPro" id="IPR015797">
    <property type="entry name" value="NUDIX_hydrolase-like_dom_sf"/>
</dbReference>
<keyword evidence="3" id="KW-0479">Metal-binding</keyword>
<reference evidence="9" key="1">
    <citation type="submission" date="2017-05" db="EMBL/GenBank/DDBJ databases">
        <authorList>
            <person name="Lin X."/>
        </authorList>
    </citation>
    <scope>NUCLEOTIDE SEQUENCE [LARGE SCALE GENOMIC DNA]</scope>
    <source>
        <strain evidence="9">JLT2012</strain>
    </source>
</reference>
<comment type="cofactor">
    <cofactor evidence="2">
        <name>Mg(2+)</name>
        <dbReference type="ChEBI" id="CHEBI:18420"/>
    </cofactor>
</comment>
<comment type="cofactor">
    <cofactor evidence="1">
        <name>Mn(2+)</name>
        <dbReference type="ChEBI" id="CHEBI:29035"/>
    </cofactor>
</comment>
<proteinExistence type="predicted"/>
<evidence type="ECO:0000256" key="2">
    <source>
        <dbReference type="ARBA" id="ARBA00001946"/>
    </source>
</evidence>
<keyword evidence="6" id="KW-0464">Manganese</keyword>
<dbReference type="GO" id="GO:0046872">
    <property type="term" value="F:metal ion binding"/>
    <property type="evidence" value="ECO:0007669"/>
    <property type="project" value="UniProtKB-KW"/>
</dbReference>
<evidence type="ECO:0000256" key="4">
    <source>
        <dbReference type="ARBA" id="ARBA00022801"/>
    </source>
</evidence>
<dbReference type="EMBL" id="NFZT01000001">
    <property type="protein sequence ID" value="OWV34243.1"/>
    <property type="molecule type" value="Genomic_DNA"/>
</dbReference>
<dbReference type="InterPro" id="IPR000086">
    <property type="entry name" value="NUDIX_hydrolase_dom"/>
</dbReference>
<accession>A0A219B7V6</accession>
<sequence length="259" mass="28318">MTNESTNPARPAATLVLLRQTDAGPPELFMQRRAKTMGFAAGMMVFPGGKVDAQDEQLARSAGLFDLYAPEEASARIAAIRESFEEAGVLLTRGPDLSESILAESAVAISRRQLGFADFLSTHGHEIDHERLVLWARWCPPPSLESKRYDTHFFLARAPGGIDPGHDGNEAVTSLWTTAQSAIESADRGETKVIFPTRRNLERLAQHASIEALIGHAKETPVRLIAPEVQEIDGQPHLTIPEGCGYPVTRERIESAMRG</sequence>
<dbReference type="OrthoDB" id="7183442at2"/>
<dbReference type="SUPFAM" id="SSF55811">
    <property type="entry name" value="Nudix"/>
    <property type="match status" value="1"/>
</dbReference>
<dbReference type="Pfam" id="PF00293">
    <property type="entry name" value="NUDIX"/>
    <property type="match status" value="1"/>
</dbReference>
<dbReference type="PROSITE" id="PS51462">
    <property type="entry name" value="NUDIX"/>
    <property type="match status" value="1"/>
</dbReference>
<keyword evidence="9" id="KW-1185">Reference proteome</keyword>
<dbReference type="AlphaFoldDB" id="A0A219B7V6"/>
<dbReference type="Proteomes" id="UP000198462">
    <property type="component" value="Unassembled WGS sequence"/>
</dbReference>
<organism evidence="8 9">
    <name type="scientific">Pacificimonas flava</name>
    <dbReference type="NCBI Taxonomy" id="1234595"/>
    <lineage>
        <taxon>Bacteria</taxon>
        <taxon>Pseudomonadati</taxon>
        <taxon>Pseudomonadota</taxon>
        <taxon>Alphaproteobacteria</taxon>
        <taxon>Sphingomonadales</taxon>
        <taxon>Sphingosinicellaceae</taxon>
        <taxon>Pacificimonas</taxon>
    </lineage>
</organism>
<evidence type="ECO:0000256" key="1">
    <source>
        <dbReference type="ARBA" id="ARBA00001936"/>
    </source>
</evidence>
<evidence type="ECO:0000259" key="7">
    <source>
        <dbReference type="PROSITE" id="PS51462"/>
    </source>
</evidence>
<evidence type="ECO:0000313" key="8">
    <source>
        <dbReference type="EMBL" id="OWV34243.1"/>
    </source>
</evidence>
<name>A0A219B7V6_9SPHN</name>
<keyword evidence="4" id="KW-0378">Hydrolase</keyword>
<dbReference type="GO" id="GO:0016818">
    <property type="term" value="F:hydrolase activity, acting on acid anhydrides, in phosphorus-containing anhydrides"/>
    <property type="evidence" value="ECO:0007669"/>
    <property type="project" value="InterPro"/>
</dbReference>
<feature type="domain" description="Nudix hydrolase" evidence="7">
    <location>
        <begin position="8"/>
        <end position="163"/>
    </location>
</feature>